<organism evidence="2 3">
    <name type="scientific">Erwinia persicina</name>
    <dbReference type="NCBI Taxonomy" id="55211"/>
    <lineage>
        <taxon>Bacteria</taxon>
        <taxon>Pseudomonadati</taxon>
        <taxon>Pseudomonadota</taxon>
        <taxon>Gammaproteobacteria</taxon>
        <taxon>Enterobacterales</taxon>
        <taxon>Erwiniaceae</taxon>
        <taxon>Erwinia</taxon>
    </lineage>
</organism>
<dbReference type="AlphaFoldDB" id="A0A4U3EQX6"/>
<accession>A0A4U3EQX6</accession>
<name>A0A4U3EQX6_9GAMM</name>
<gene>
    <name evidence="2" type="ORF">EpCFBP13511_23595</name>
</gene>
<reference evidence="2 3" key="1">
    <citation type="journal article" date="2019" name="Sci. Rep.">
        <title>Differences in resource use lead to coexistence of seed-transmitted microbial populations.</title>
        <authorList>
            <person name="Torres-Cortes G."/>
            <person name="Garcia B.J."/>
            <person name="Compant S."/>
            <person name="Rezki S."/>
            <person name="Jones P."/>
            <person name="Preveaux A."/>
            <person name="Briand M."/>
            <person name="Roulet A."/>
            <person name="Bouchez O."/>
            <person name="Jacobson D."/>
            <person name="Barret M."/>
        </authorList>
    </citation>
    <scope>NUCLEOTIDE SEQUENCE [LARGE SCALE GENOMIC DNA]</scope>
    <source>
        <strain evidence="2 3">CFBP13511</strain>
    </source>
</reference>
<dbReference type="InterPro" id="IPR025285">
    <property type="entry name" value="DUF4145"/>
</dbReference>
<sequence length="241" mass="26731">MKNIPSLFTSFTHDQCPAWLCPSCYNQTLRIQVGSFNFDTSAATKKRVSRVDFDHGDVSYVFSGLLECTRLGCFETIAVSGEGWRDEKVLKTHEGVEVDIIDMFRAKVFIPPLPLFIEPEGCPPDIKSQLNIISSLLTLNSAAAANAIRRLLEILMDVMDVPEAQNLHRRIEQGLELFGEDAAAIHALKAIGNAGSHGNDITDKDLEEACLVLELIVKKFCHASPDLSDIVQRLKTAFTKR</sequence>
<proteinExistence type="predicted"/>
<dbReference type="RefSeq" id="WP_137270210.1">
    <property type="nucleotide sequence ID" value="NZ_JACYMQ010000024.1"/>
</dbReference>
<feature type="domain" description="DUF4145" evidence="1">
    <location>
        <begin position="134"/>
        <end position="213"/>
    </location>
</feature>
<dbReference type="Pfam" id="PF13643">
    <property type="entry name" value="DUF4145"/>
    <property type="match status" value="1"/>
</dbReference>
<evidence type="ECO:0000313" key="2">
    <source>
        <dbReference type="EMBL" id="TKJ82858.1"/>
    </source>
</evidence>
<evidence type="ECO:0000259" key="1">
    <source>
        <dbReference type="Pfam" id="PF13643"/>
    </source>
</evidence>
<dbReference type="OrthoDB" id="4558460at2"/>
<protein>
    <recommendedName>
        <fullName evidence="1">DUF4145 domain-containing protein</fullName>
    </recommendedName>
</protein>
<dbReference type="EMBL" id="QGAC01000047">
    <property type="protein sequence ID" value="TKJ82858.1"/>
    <property type="molecule type" value="Genomic_DNA"/>
</dbReference>
<comment type="caution">
    <text evidence="2">The sequence shown here is derived from an EMBL/GenBank/DDBJ whole genome shotgun (WGS) entry which is preliminary data.</text>
</comment>
<dbReference type="Proteomes" id="UP000306393">
    <property type="component" value="Unassembled WGS sequence"/>
</dbReference>
<evidence type="ECO:0000313" key="3">
    <source>
        <dbReference type="Proteomes" id="UP000306393"/>
    </source>
</evidence>